<evidence type="ECO:0000313" key="1">
    <source>
        <dbReference type="EnsemblMetazoa" id="ACUA018638-PA"/>
    </source>
</evidence>
<dbReference type="Proteomes" id="UP000075883">
    <property type="component" value="Unassembled WGS sequence"/>
</dbReference>
<protein>
    <submittedName>
        <fullName evidence="1">Uncharacterized protein</fullName>
    </submittedName>
</protein>
<reference evidence="2" key="1">
    <citation type="submission" date="2013-09" db="EMBL/GenBank/DDBJ databases">
        <title>The Genome Sequence of Anopheles culicifacies species A.</title>
        <authorList>
            <consortium name="The Broad Institute Genomics Platform"/>
            <person name="Neafsey D.E."/>
            <person name="Besansky N."/>
            <person name="Howell P."/>
            <person name="Walton C."/>
            <person name="Young S.K."/>
            <person name="Zeng Q."/>
            <person name="Gargeya S."/>
            <person name="Fitzgerald M."/>
            <person name="Haas B."/>
            <person name="Abouelleil A."/>
            <person name="Allen A.W."/>
            <person name="Alvarado L."/>
            <person name="Arachchi H.M."/>
            <person name="Berlin A.M."/>
            <person name="Chapman S.B."/>
            <person name="Gainer-Dewar J."/>
            <person name="Goldberg J."/>
            <person name="Griggs A."/>
            <person name="Gujja S."/>
            <person name="Hansen M."/>
            <person name="Howarth C."/>
            <person name="Imamovic A."/>
            <person name="Ireland A."/>
            <person name="Larimer J."/>
            <person name="McCowan C."/>
            <person name="Murphy C."/>
            <person name="Pearson M."/>
            <person name="Poon T.W."/>
            <person name="Priest M."/>
            <person name="Roberts A."/>
            <person name="Saif S."/>
            <person name="Shea T."/>
            <person name="Sisk P."/>
            <person name="Sykes S."/>
            <person name="Wortman J."/>
            <person name="Nusbaum C."/>
            <person name="Birren B."/>
        </authorList>
    </citation>
    <scope>NUCLEOTIDE SEQUENCE [LARGE SCALE GENOMIC DNA]</scope>
    <source>
        <strain evidence="2">A-37</strain>
    </source>
</reference>
<evidence type="ECO:0000313" key="2">
    <source>
        <dbReference type="Proteomes" id="UP000075883"/>
    </source>
</evidence>
<organism evidence="1 2">
    <name type="scientific">Anopheles culicifacies</name>
    <dbReference type="NCBI Taxonomy" id="139723"/>
    <lineage>
        <taxon>Eukaryota</taxon>
        <taxon>Metazoa</taxon>
        <taxon>Ecdysozoa</taxon>
        <taxon>Arthropoda</taxon>
        <taxon>Hexapoda</taxon>
        <taxon>Insecta</taxon>
        <taxon>Pterygota</taxon>
        <taxon>Neoptera</taxon>
        <taxon>Endopterygota</taxon>
        <taxon>Diptera</taxon>
        <taxon>Nematocera</taxon>
        <taxon>Culicoidea</taxon>
        <taxon>Culicidae</taxon>
        <taxon>Anophelinae</taxon>
        <taxon>Anopheles</taxon>
        <taxon>culicifacies species complex</taxon>
    </lineage>
</organism>
<dbReference type="EnsemblMetazoa" id="ACUA018638-RA">
    <property type="protein sequence ID" value="ACUA018638-PA"/>
    <property type="gene ID" value="ACUA018638"/>
</dbReference>
<dbReference type="EMBL" id="AXCM01000791">
    <property type="status" value="NOT_ANNOTATED_CDS"/>
    <property type="molecule type" value="Genomic_DNA"/>
</dbReference>
<name>A0A182MHU5_9DIPT</name>
<proteinExistence type="predicted"/>
<dbReference type="AlphaFoldDB" id="A0A182MHU5"/>
<dbReference type="VEuPathDB" id="VectorBase:ACUA018638"/>
<keyword evidence="2" id="KW-1185">Reference proteome</keyword>
<sequence>MHATKDPRTPAVAFCTRANAGVTAFNLDDTTSNYSGTPSIRKKSFQIYSGAAQEELEPLNNININNTTEGVFDTSRCWNTVKCLFNGVICSHKFKNVQPNAAKQLHGNILSPRVCVVGTLWQS</sequence>
<accession>A0A182MHU5</accession>
<reference evidence="1" key="2">
    <citation type="submission" date="2020-05" db="UniProtKB">
        <authorList>
            <consortium name="EnsemblMetazoa"/>
        </authorList>
    </citation>
    <scope>IDENTIFICATION</scope>
    <source>
        <strain evidence="1">A-37</strain>
    </source>
</reference>